<organism evidence="2 3">
    <name type="scientific">Thermococcus profundus</name>
    <dbReference type="NCBI Taxonomy" id="49899"/>
    <lineage>
        <taxon>Archaea</taxon>
        <taxon>Methanobacteriati</taxon>
        <taxon>Methanobacteriota</taxon>
        <taxon>Thermococci</taxon>
        <taxon>Thermococcales</taxon>
        <taxon>Thermococcaceae</taxon>
        <taxon>Thermococcus</taxon>
    </lineage>
</organism>
<dbReference type="GeneID" id="33320176"/>
<keyword evidence="1" id="KW-0812">Transmembrane</keyword>
<dbReference type="Pfam" id="PF04021">
    <property type="entry name" value="Class_IIIsignal"/>
    <property type="match status" value="1"/>
</dbReference>
<evidence type="ECO:0000256" key="1">
    <source>
        <dbReference type="SAM" id="Phobius"/>
    </source>
</evidence>
<gene>
    <name evidence="2" type="ORF">A3L09_07140</name>
</gene>
<evidence type="ECO:0000313" key="3">
    <source>
        <dbReference type="Proteomes" id="UP000250179"/>
    </source>
</evidence>
<keyword evidence="1" id="KW-0472">Membrane</keyword>
<sequence>MPGVKKMPGVRRGQSALEYLFMLAAALVLVAVAIKVVLDATKDLQQNIGDYTSNVRKEIMENL</sequence>
<name>A0A2Z2MB78_THEPR</name>
<dbReference type="KEGG" id="tprf:A3L09_07140"/>
<accession>A0A2Z2MB78</accession>
<protein>
    <recommendedName>
        <fullName evidence="4">Class III signal peptide-containing protein</fullName>
    </recommendedName>
</protein>
<feature type="transmembrane region" description="Helical" evidence="1">
    <location>
        <begin position="20"/>
        <end position="38"/>
    </location>
</feature>
<keyword evidence="1" id="KW-1133">Transmembrane helix</keyword>
<proteinExistence type="predicted"/>
<evidence type="ECO:0000313" key="2">
    <source>
        <dbReference type="EMBL" id="ASJ03046.1"/>
    </source>
</evidence>
<keyword evidence="3" id="KW-1185">Reference proteome</keyword>
<reference evidence="2 3" key="1">
    <citation type="submission" date="2016-03" db="EMBL/GenBank/DDBJ databases">
        <title>Complete genome sequence of Thermococcus profundus strain DT5432.</title>
        <authorList>
            <person name="Oger P.M."/>
        </authorList>
    </citation>
    <scope>NUCLEOTIDE SEQUENCE [LARGE SCALE GENOMIC DNA]</scope>
    <source>
        <strain evidence="2 3">DT 5432</strain>
    </source>
</reference>
<dbReference type="EMBL" id="CP014862">
    <property type="protein sequence ID" value="ASJ03046.1"/>
    <property type="molecule type" value="Genomic_DNA"/>
</dbReference>
<dbReference type="InterPro" id="IPR007166">
    <property type="entry name" value="Class3_signal_pept_motif"/>
</dbReference>
<dbReference type="Proteomes" id="UP000250179">
    <property type="component" value="Chromosome"/>
</dbReference>
<dbReference type="AlphaFoldDB" id="A0A2Z2MB78"/>
<dbReference type="RefSeq" id="WP_232473497.1">
    <property type="nucleotide sequence ID" value="NZ_CP014862.1"/>
</dbReference>
<evidence type="ECO:0008006" key="4">
    <source>
        <dbReference type="Google" id="ProtNLM"/>
    </source>
</evidence>